<dbReference type="PANTHER" id="PTHR23150">
    <property type="entry name" value="SULFATASE MODIFYING FACTOR 1, 2"/>
    <property type="match status" value="1"/>
</dbReference>
<proteinExistence type="predicted"/>
<dbReference type="Gene3D" id="3.90.1580.10">
    <property type="entry name" value="paralog of FGE (formylglycine-generating enzyme)"/>
    <property type="match status" value="1"/>
</dbReference>
<dbReference type="InterPro" id="IPR051043">
    <property type="entry name" value="Sulfatase_Mod_Factor_Kinase"/>
</dbReference>
<dbReference type="Pfam" id="PF03781">
    <property type="entry name" value="FGE-sulfatase"/>
    <property type="match status" value="1"/>
</dbReference>
<dbReference type="InterPro" id="IPR042095">
    <property type="entry name" value="SUMF_sf"/>
</dbReference>
<feature type="domain" description="Sulfatase-modifying factor enzyme-like" evidence="1">
    <location>
        <begin position="685"/>
        <end position="931"/>
    </location>
</feature>
<evidence type="ECO:0000313" key="2">
    <source>
        <dbReference type="EMBL" id="MFD2201271.1"/>
    </source>
</evidence>
<organism evidence="2 3">
    <name type="scientific">Shivajiella indica</name>
    <dbReference type="NCBI Taxonomy" id="872115"/>
    <lineage>
        <taxon>Bacteria</taxon>
        <taxon>Pseudomonadati</taxon>
        <taxon>Bacteroidota</taxon>
        <taxon>Cytophagia</taxon>
        <taxon>Cytophagales</taxon>
        <taxon>Cyclobacteriaceae</taxon>
        <taxon>Shivajiella</taxon>
    </lineage>
</organism>
<keyword evidence="3" id="KW-1185">Reference proteome</keyword>
<evidence type="ECO:0000259" key="1">
    <source>
        <dbReference type="Pfam" id="PF03781"/>
    </source>
</evidence>
<dbReference type="InterPro" id="IPR005532">
    <property type="entry name" value="SUMF_dom"/>
</dbReference>
<dbReference type="SUPFAM" id="SSF56436">
    <property type="entry name" value="C-type lectin-like"/>
    <property type="match status" value="1"/>
</dbReference>
<comment type="caution">
    <text evidence="2">The sequence shown here is derived from an EMBL/GenBank/DDBJ whole genome shotgun (WGS) entry which is preliminary data.</text>
</comment>
<dbReference type="EMBL" id="JBHUIV010000010">
    <property type="protein sequence ID" value="MFD2201271.1"/>
    <property type="molecule type" value="Genomic_DNA"/>
</dbReference>
<dbReference type="InterPro" id="IPR016187">
    <property type="entry name" value="CTDL_fold"/>
</dbReference>
<protein>
    <submittedName>
        <fullName evidence="2">Formylglycine-generating enzyme family protein</fullName>
    </submittedName>
</protein>
<dbReference type="Proteomes" id="UP001597414">
    <property type="component" value="Unassembled WGS sequence"/>
</dbReference>
<reference evidence="3" key="1">
    <citation type="journal article" date="2019" name="Int. J. Syst. Evol. Microbiol.">
        <title>The Global Catalogue of Microorganisms (GCM) 10K type strain sequencing project: providing services to taxonomists for standard genome sequencing and annotation.</title>
        <authorList>
            <consortium name="The Broad Institute Genomics Platform"/>
            <consortium name="The Broad Institute Genome Sequencing Center for Infectious Disease"/>
            <person name="Wu L."/>
            <person name="Ma J."/>
        </authorList>
    </citation>
    <scope>NUCLEOTIDE SEQUENCE [LARGE SCALE GENOMIC DNA]</scope>
    <source>
        <strain evidence="3">KCTC 19812</strain>
    </source>
</reference>
<name>A0ABW5B983_9BACT</name>
<dbReference type="RefSeq" id="WP_380801189.1">
    <property type="nucleotide sequence ID" value="NZ_JBHUIV010000010.1"/>
</dbReference>
<evidence type="ECO:0000313" key="3">
    <source>
        <dbReference type="Proteomes" id="UP001597414"/>
    </source>
</evidence>
<sequence length="936" mass="108100">MDKKIFKIVLFALIFYIQNHGLLAQKLDVELNGQLVLSSLGDFKLDKPIPLFSFTVNDEKNLSDKFKIKEGQWLWEDRIVLNIDSIQAGPNQWTAVLTFKNISRDTLILENLIPFGGLPDQFFITGSGKHTLSRSHLFRPNFKPVNVILPDNAWELGYASVQSGEMGIAALMRRKYWGDGAIRRRFETILPPGGNVTYRCYMDNFSGDWQEGLRTVFQKKYLYDLESFDNSLYEREDLKWIRKAYAMHLLMAWDKDFYHVDNQEFKLLEFQKRNENWFGGDDVIGIWPTWPTLGLDQRNQWDMYRDLPGGLDQLSHMSDSLRLGGTKFFIAYNPWDESTRLEGHLEGMQKLIEGTNADGVVLDTKGSSSNDLQEAADSVKEGVVMYSEGMAVPKDMPGIVSGRVHNALYYPPLLNLNKIIKPDFAIFRVAELAYERIRREYALSMFNGYGTELNIFRPGRPEWKEEDYKFFGRTLRVLRENHSNFTAYDYTPLIKTLEEGIFVNKWPKENKVIYTIFSLKPEGFLGNLFEVNQPKYDWHYIDLWNHEEVQLSEKEGSFYVPVDLESFHQKWLGTNNEGAVSAIAYLPNLLEIKLIENKLYINSLTKGDVRVWAGNPSYGKDFVSLYQDEEFLDIRETFRDFEGKLVVQLFEGEELLDERIITMDFGDPRLISVSEKTVKLDKIPEGMVRVPKGSFIMKVSQGDQFIPYPVENFPKELKFQDFYMDKHPVTNQEFKTFLESTGYSPKDPHRFLAHWLDGDIPKGKELHPVVNVSYEDAKAYASWAGKRLPTEAEWQYAASAGDGRDWPWDPDLKVSKRREFVTNTLTVEHLDGLETDKCNIGNGILDAVGSYPNGSNPWGLEDLVGSVWQMTNDLYDNGTNQMILLKGGSYFKPSSSWWYVQGGPREIHYRQMLLRVSPGFERNETVGFRCVADIFQ</sequence>
<dbReference type="PANTHER" id="PTHR23150:SF19">
    <property type="entry name" value="FORMYLGLYCINE-GENERATING ENZYME"/>
    <property type="match status" value="1"/>
</dbReference>
<gene>
    <name evidence="2" type="ORF">ACFSKV_06820</name>
</gene>
<accession>A0ABW5B983</accession>